<dbReference type="Proteomes" id="UP000272316">
    <property type="component" value="Chromosome"/>
</dbReference>
<accession>A0A3G8ZE90</accession>
<evidence type="ECO:0000313" key="3">
    <source>
        <dbReference type="EMBL" id="AZI55712.1"/>
    </source>
</evidence>
<sequence length="329" mass="37786">MELTQQFKNRVFTAITESRKLFDGTDVAYSKKLGIDNSVYNRIKKGESDRLVSDAKLLQIGKILDVSDHDTEIKVAKTDVYKKIEKDIQSCKASSIALIFCDEPEIGKSFCAKNVSKKLANTFYIDCSQSKTKQMLIRKMAKTVGIDSTGKYSEVKELLKYAISAIDRPVFVLDDAGYMELPAFIEIIELWNYWEDTCGFYMIGDDTLKEKIKRAIKNQVVGFRAFLSRFNNSFLSIIPTKREKKYEFYSLLISDFFHANLPANEHYRINELIVKCIGLEKEISIKGVNEKNKDREEIEVFGALRRAKTFLKLINKEVKNEVKTSAYAE</sequence>
<evidence type="ECO:0000313" key="2">
    <source>
        <dbReference type="EMBL" id="AZI53869.1"/>
    </source>
</evidence>
<dbReference type="RefSeq" id="WP_124985364.1">
    <property type="nucleotide sequence ID" value="NZ_CP034160.1"/>
</dbReference>
<dbReference type="GO" id="GO:0016887">
    <property type="term" value="F:ATP hydrolysis activity"/>
    <property type="evidence" value="ECO:0007669"/>
    <property type="project" value="InterPro"/>
</dbReference>
<organism evidence="3 4">
    <name type="scientific">Epilithonimonas vandammei</name>
    <dbReference type="NCBI Taxonomy" id="2487072"/>
    <lineage>
        <taxon>Bacteria</taxon>
        <taxon>Pseudomonadati</taxon>
        <taxon>Bacteroidota</taxon>
        <taxon>Flavobacteriia</taxon>
        <taxon>Flavobacteriales</taxon>
        <taxon>Weeksellaceae</taxon>
        <taxon>Chryseobacterium group</taxon>
        <taxon>Epilithonimonas</taxon>
    </lineage>
</organism>
<dbReference type="KEGG" id="eva:EIB75_00745"/>
<reference evidence="4" key="2">
    <citation type="submission" date="2018-11" db="EMBL/GenBank/DDBJ databases">
        <title>Proposal to divide the Flavobacteriaceae and reorganize its genera based on Amino Acid Identity values calculated from whole genome sequences.</title>
        <authorList>
            <person name="Nicholson A.C."/>
            <person name="Gulvik C.A."/>
            <person name="Whitney A.M."/>
            <person name="Sheth M."/>
            <person name="Batra D."/>
            <person name="Pryor J."/>
            <person name="Bernardet J.-F."/>
            <person name="Hugo C."/>
            <person name="Kampfer P."/>
            <person name="Newman J.D."/>
            <person name="McQuiston J.R."/>
        </authorList>
    </citation>
    <scope>NUCLEOTIDE SEQUENCE [LARGE SCALE GENOMIC DNA]</scope>
    <source>
        <strain evidence="4">H6466</strain>
    </source>
</reference>
<name>A0A3G8ZE90_9FLAO</name>
<keyword evidence="3" id="KW-0067">ATP-binding</keyword>
<evidence type="ECO:0000259" key="1">
    <source>
        <dbReference type="Pfam" id="PF13401"/>
    </source>
</evidence>
<dbReference type="EMBL" id="CP034160">
    <property type="protein sequence ID" value="AZI55712.1"/>
    <property type="molecule type" value="Genomic_DNA"/>
</dbReference>
<dbReference type="EMBL" id="CP034160">
    <property type="protein sequence ID" value="AZI53869.1"/>
    <property type="molecule type" value="Genomic_DNA"/>
</dbReference>
<feature type="domain" description="ORC1/DEAH AAA+ ATPase" evidence="1">
    <location>
        <begin position="103"/>
        <end position="202"/>
    </location>
</feature>
<dbReference type="Gene3D" id="3.40.50.300">
    <property type="entry name" value="P-loop containing nucleotide triphosphate hydrolases"/>
    <property type="match status" value="1"/>
</dbReference>
<dbReference type="Pfam" id="PF13401">
    <property type="entry name" value="AAA_22"/>
    <property type="match status" value="1"/>
</dbReference>
<protein>
    <submittedName>
        <fullName evidence="3">ATP-binding protein</fullName>
    </submittedName>
</protein>
<dbReference type="AlphaFoldDB" id="A0A3G8ZE90"/>
<reference evidence="3" key="1">
    <citation type="submission" date="2018-11" db="EMBL/GenBank/DDBJ databases">
        <title>Proposal to divide the Flavobacteriaceae and reorganize its genera based on Amino Acid Identity values calculated from whole genome sequences.</title>
        <authorList>
            <person name="Nicholson A.C."/>
            <person name="Gulvik C.A."/>
            <person name="Whitney A.M."/>
            <person name="Humrighouse B.W."/>
            <person name="Bell M."/>
            <person name="Holmes B."/>
            <person name="Steigerwalt A."/>
            <person name="Villarma A."/>
            <person name="Sheth M."/>
            <person name="Batra D."/>
            <person name="Pryor J."/>
            <person name="Bernardet J.-F."/>
            <person name="Hugo C."/>
            <person name="Kampfer P."/>
            <person name="Newman J."/>
            <person name="Mcquiston J.R."/>
        </authorList>
    </citation>
    <scope>NUCLEOTIDE SEQUENCE</scope>
    <source>
        <strain evidence="3">H6466</strain>
    </source>
</reference>
<gene>
    <name evidence="2" type="ORF">EIB75_00745</name>
    <name evidence="3" type="ORF">EIB75_10805</name>
</gene>
<evidence type="ECO:0000313" key="4">
    <source>
        <dbReference type="Proteomes" id="UP000272316"/>
    </source>
</evidence>
<dbReference type="InterPro" id="IPR027417">
    <property type="entry name" value="P-loop_NTPase"/>
</dbReference>
<keyword evidence="3" id="KW-0547">Nucleotide-binding</keyword>
<proteinExistence type="predicted"/>
<dbReference type="InterPro" id="IPR049945">
    <property type="entry name" value="AAA_22"/>
</dbReference>
<dbReference type="KEGG" id="eva:EIB75_10805"/>
<dbReference type="GO" id="GO:0005524">
    <property type="term" value="F:ATP binding"/>
    <property type="evidence" value="ECO:0007669"/>
    <property type="project" value="UniProtKB-KW"/>
</dbReference>